<evidence type="ECO:0000256" key="5">
    <source>
        <dbReference type="SAM" id="MobiDB-lite"/>
    </source>
</evidence>
<evidence type="ECO:0000313" key="8">
    <source>
        <dbReference type="Proteomes" id="UP000265020"/>
    </source>
</evidence>
<evidence type="ECO:0000256" key="2">
    <source>
        <dbReference type="ARBA" id="ARBA00022741"/>
    </source>
</evidence>
<evidence type="ECO:0000256" key="1">
    <source>
        <dbReference type="ARBA" id="ARBA00008535"/>
    </source>
</evidence>
<sequence length="298" mass="33681">MILIQIESFLTGSNFTKNDDLRIVLVGKTGTGKSSSGNTILGRECFKTDCSPESSTINCSVCDSNIDGRGVAVIDTPDLFDTRSNKDQEAKFMGQCVSFAAPGPHIFLVVVKLGRFTKEEKQAVQMIQEIFGKAVDRYSMVLFTHGDKLKGTIEDFISKSQELQELVSRCNDQYHVFNNKLKDNKAQVTELLQKIMKIVERNGGSYYTNKMFEEAEKATEVEKKSIQKEKEEKILKETDELERKIKSIIEKGMQAMSEQLSKEISGLIKDKMEKGELGKRTQDWQTLWHRGSDSPPLK</sequence>
<evidence type="ECO:0000256" key="4">
    <source>
        <dbReference type="SAM" id="Coils"/>
    </source>
</evidence>
<keyword evidence="4" id="KW-0175">Coiled coil</keyword>
<feature type="domain" description="AIG1-type G" evidence="6">
    <location>
        <begin position="18"/>
        <end position="216"/>
    </location>
</feature>
<dbReference type="FunFam" id="3.40.50.300:FF:000366">
    <property type="entry name" value="GTPase, IMAP family member 2"/>
    <property type="match status" value="1"/>
</dbReference>
<dbReference type="AlphaFoldDB" id="A0A3Q2GE48"/>
<evidence type="ECO:0000259" key="6">
    <source>
        <dbReference type="PROSITE" id="PS51720"/>
    </source>
</evidence>
<proteinExistence type="inferred from homology"/>
<organism evidence="7 8">
    <name type="scientific">Cyprinodon variegatus</name>
    <name type="common">Sheepshead minnow</name>
    <dbReference type="NCBI Taxonomy" id="28743"/>
    <lineage>
        <taxon>Eukaryota</taxon>
        <taxon>Metazoa</taxon>
        <taxon>Chordata</taxon>
        <taxon>Craniata</taxon>
        <taxon>Vertebrata</taxon>
        <taxon>Euteleostomi</taxon>
        <taxon>Actinopterygii</taxon>
        <taxon>Neopterygii</taxon>
        <taxon>Teleostei</taxon>
        <taxon>Neoteleostei</taxon>
        <taxon>Acanthomorphata</taxon>
        <taxon>Ovalentaria</taxon>
        <taxon>Atherinomorphae</taxon>
        <taxon>Cyprinodontiformes</taxon>
        <taxon>Cyprinodontidae</taxon>
        <taxon>Cyprinodon</taxon>
    </lineage>
</organism>
<name>A0A3Q2GE48_CYPVA</name>
<keyword evidence="8" id="KW-1185">Reference proteome</keyword>
<feature type="coiled-coil region" evidence="4">
    <location>
        <begin position="212"/>
        <end position="251"/>
    </location>
</feature>
<dbReference type="PANTHER" id="PTHR10903:SF112">
    <property type="entry name" value="SI:CH211-113E8.5"/>
    <property type="match status" value="1"/>
</dbReference>
<dbReference type="GO" id="GO:0005525">
    <property type="term" value="F:GTP binding"/>
    <property type="evidence" value="ECO:0007669"/>
    <property type="project" value="UniProtKB-KW"/>
</dbReference>
<dbReference type="InterPro" id="IPR027417">
    <property type="entry name" value="P-loop_NTPase"/>
</dbReference>
<dbReference type="Gene3D" id="3.40.50.300">
    <property type="entry name" value="P-loop containing nucleotide triphosphate hydrolases"/>
    <property type="match status" value="1"/>
</dbReference>
<evidence type="ECO:0000313" key="7">
    <source>
        <dbReference type="Ensembl" id="ENSCVAP00000023820.1"/>
    </source>
</evidence>
<dbReference type="Proteomes" id="UP000265020">
    <property type="component" value="Unassembled WGS sequence"/>
</dbReference>
<dbReference type="SUPFAM" id="SSF52540">
    <property type="entry name" value="P-loop containing nucleoside triphosphate hydrolases"/>
    <property type="match status" value="1"/>
</dbReference>
<protein>
    <recommendedName>
        <fullName evidence="6">AIG1-type G domain-containing protein</fullName>
    </recommendedName>
</protein>
<dbReference type="InterPro" id="IPR045058">
    <property type="entry name" value="GIMA/IAN/Toc"/>
</dbReference>
<evidence type="ECO:0000256" key="3">
    <source>
        <dbReference type="ARBA" id="ARBA00023134"/>
    </source>
</evidence>
<dbReference type="Pfam" id="PF04548">
    <property type="entry name" value="AIG1"/>
    <property type="match status" value="1"/>
</dbReference>
<reference evidence="7" key="2">
    <citation type="submission" date="2025-09" db="UniProtKB">
        <authorList>
            <consortium name="Ensembl"/>
        </authorList>
    </citation>
    <scope>IDENTIFICATION</scope>
</reference>
<keyword evidence="3" id="KW-0342">GTP-binding</keyword>
<reference evidence="7" key="1">
    <citation type="submission" date="2025-08" db="UniProtKB">
        <authorList>
            <consortium name="Ensembl"/>
        </authorList>
    </citation>
    <scope>IDENTIFICATION</scope>
</reference>
<accession>A0A3Q2GE48</accession>
<dbReference type="PANTHER" id="PTHR10903">
    <property type="entry name" value="GTPASE, IMAP FAMILY MEMBER-RELATED"/>
    <property type="match status" value="1"/>
</dbReference>
<dbReference type="GeneTree" id="ENSGT01120000271858"/>
<dbReference type="OMA" id="GQCICYA"/>
<dbReference type="Ensembl" id="ENSCVAT00000005760.1">
    <property type="protein sequence ID" value="ENSCVAP00000023820.1"/>
    <property type="gene ID" value="ENSCVAG00000007463.1"/>
</dbReference>
<dbReference type="InterPro" id="IPR006703">
    <property type="entry name" value="G_AIG1"/>
</dbReference>
<dbReference type="STRING" id="28743.ENSCVAP00000023820"/>
<dbReference type="PROSITE" id="PS51720">
    <property type="entry name" value="G_AIG1"/>
    <property type="match status" value="1"/>
</dbReference>
<dbReference type="CDD" id="cd01852">
    <property type="entry name" value="AIG1"/>
    <property type="match status" value="1"/>
</dbReference>
<feature type="region of interest" description="Disordered" evidence="5">
    <location>
        <begin position="276"/>
        <end position="298"/>
    </location>
</feature>
<keyword evidence="2" id="KW-0547">Nucleotide-binding</keyword>
<comment type="similarity">
    <text evidence="1">Belongs to the TRAFAC class TrmE-Era-EngA-EngB-Septin-like GTPase superfamily. AIG1/Toc34/Toc159-like paraseptin GTPase family. IAN subfamily.</text>
</comment>